<dbReference type="GO" id="GO:0006783">
    <property type="term" value="P:heme biosynthetic process"/>
    <property type="evidence" value="ECO:0007669"/>
    <property type="project" value="UniProtKB-UniRule"/>
</dbReference>
<dbReference type="InterPro" id="IPR019772">
    <property type="entry name" value="Ferrochelatase_AS"/>
</dbReference>
<dbReference type="InterPro" id="IPR033659">
    <property type="entry name" value="Ferrochelatase_N"/>
</dbReference>
<evidence type="ECO:0000256" key="7">
    <source>
        <dbReference type="ARBA" id="ARBA00023244"/>
    </source>
</evidence>
<proteinExistence type="inferred from homology"/>
<organism evidence="11 12">
    <name type="scientific">Devosia psychrophila</name>
    <dbReference type="NCBI Taxonomy" id="728005"/>
    <lineage>
        <taxon>Bacteria</taxon>
        <taxon>Pseudomonadati</taxon>
        <taxon>Pseudomonadota</taxon>
        <taxon>Alphaproteobacteria</taxon>
        <taxon>Hyphomicrobiales</taxon>
        <taxon>Devosiaceae</taxon>
        <taxon>Devosia</taxon>
    </lineage>
</organism>
<dbReference type="NCBIfam" id="TIGR00109">
    <property type="entry name" value="hemH"/>
    <property type="match status" value="1"/>
</dbReference>
<name>A0A1I1PH06_9HYPH</name>
<dbReference type="PROSITE" id="PS00534">
    <property type="entry name" value="FERROCHELATASE"/>
    <property type="match status" value="1"/>
</dbReference>
<keyword evidence="6 9" id="KW-0456">Lyase</keyword>
<keyword evidence="4 9" id="KW-0408">Iron</keyword>
<evidence type="ECO:0000256" key="2">
    <source>
        <dbReference type="ARBA" id="ARBA00022490"/>
    </source>
</evidence>
<accession>A0A1I1PH06</accession>
<dbReference type="STRING" id="728005.SAMN04488059_12060"/>
<dbReference type="UniPathway" id="UPA00252">
    <property type="reaction ID" value="UER00325"/>
</dbReference>
<evidence type="ECO:0000256" key="1">
    <source>
        <dbReference type="ARBA" id="ARBA00007718"/>
    </source>
</evidence>
<evidence type="ECO:0000256" key="5">
    <source>
        <dbReference type="ARBA" id="ARBA00023133"/>
    </source>
</evidence>
<gene>
    <name evidence="9" type="primary">hemH</name>
    <name evidence="11" type="ORF">SAMN04488059_12060</name>
</gene>
<evidence type="ECO:0000256" key="4">
    <source>
        <dbReference type="ARBA" id="ARBA00023004"/>
    </source>
</evidence>
<comment type="subcellular location">
    <subcellularLocation>
        <location evidence="9 10">Cytoplasm</location>
    </subcellularLocation>
</comment>
<comment type="pathway">
    <text evidence="9 10">Porphyrin-containing compound metabolism; protoheme biosynthesis; protoheme from protoporphyrin-IX: step 1/1.</text>
</comment>
<dbReference type="GO" id="GO:0004325">
    <property type="term" value="F:ferrochelatase activity"/>
    <property type="evidence" value="ECO:0007669"/>
    <property type="project" value="UniProtKB-UniRule"/>
</dbReference>
<dbReference type="HAMAP" id="MF_00323">
    <property type="entry name" value="Ferrochelatase"/>
    <property type="match status" value="1"/>
</dbReference>
<dbReference type="CDD" id="cd00419">
    <property type="entry name" value="Ferrochelatase_C"/>
    <property type="match status" value="1"/>
</dbReference>
<dbReference type="SUPFAM" id="SSF53800">
    <property type="entry name" value="Chelatase"/>
    <property type="match status" value="1"/>
</dbReference>
<feature type="binding site" evidence="9">
    <location>
        <position position="306"/>
    </location>
    <ligand>
        <name>Fe(2+)</name>
        <dbReference type="ChEBI" id="CHEBI:29033"/>
    </ligand>
</feature>
<dbReference type="AlphaFoldDB" id="A0A1I1PH06"/>
<evidence type="ECO:0000256" key="3">
    <source>
        <dbReference type="ARBA" id="ARBA00022723"/>
    </source>
</evidence>
<comment type="similarity">
    <text evidence="1 9 10">Belongs to the ferrochelatase family.</text>
</comment>
<dbReference type="EMBL" id="FOMB01000020">
    <property type="protein sequence ID" value="SFD08962.1"/>
    <property type="molecule type" value="Genomic_DNA"/>
</dbReference>
<dbReference type="Gene3D" id="3.40.50.1400">
    <property type="match status" value="2"/>
</dbReference>
<dbReference type="InterPro" id="IPR033644">
    <property type="entry name" value="Ferrochelatase_C"/>
</dbReference>
<dbReference type="Pfam" id="PF00762">
    <property type="entry name" value="Ferrochelatase"/>
    <property type="match status" value="1"/>
</dbReference>
<reference evidence="11 12" key="1">
    <citation type="submission" date="2016-10" db="EMBL/GenBank/DDBJ databases">
        <authorList>
            <person name="de Groot N.N."/>
        </authorList>
    </citation>
    <scope>NUCLEOTIDE SEQUENCE [LARGE SCALE GENOMIC DNA]</scope>
    <source>
        <strain evidence="11 12">CGMCC 1.10210</strain>
    </source>
</reference>
<comment type="catalytic activity">
    <reaction evidence="9 10">
        <text>heme b + 2 H(+) = protoporphyrin IX + Fe(2+)</text>
        <dbReference type="Rhea" id="RHEA:22584"/>
        <dbReference type="ChEBI" id="CHEBI:15378"/>
        <dbReference type="ChEBI" id="CHEBI:29033"/>
        <dbReference type="ChEBI" id="CHEBI:57306"/>
        <dbReference type="ChEBI" id="CHEBI:60344"/>
        <dbReference type="EC" id="4.98.1.1"/>
    </reaction>
</comment>
<dbReference type="EC" id="4.98.1.1" evidence="9 10"/>
<dbReference type="InterPro" id="IPR001015">
    <property type="entry name" value="Ferrochelatase"/>
</dbReference>
<evidence type="ECO:0000313" key="12">
    <source>
        <dbReference type="Proteomes" id="UP000182258"/>
    </source>
</evidence>
<dbReference type="Proteomes" id="UP000182258">
    <property type="component" value="Unassembled WGS sequence"/>
</dbReference>
<evidence type="ECO:0000256" key="10">
    <source>
        <dbReference type="RuleBase" id="RU000607"/>
    </source>
</evidence>
<keyword evidence="2 9" id="KW-0963">Cytoplasm</keyword>
<dbReference type="PANTHER" id="PTHR11108">
    <property type="entry name" value="FERROCHELATASE"/>
    <property type="match status" value="1"/>
</dbReference>
<sequence length="355" mass="40205">MVPASLESLQIGAIMSDFLPPDHPAVLPQKIGVVLLNLGTPDATDYWSVRRYLREFLSDQRVIEAPKWLWWPILNLVILTVRPQKSGHAYEQIWDKEKNESPLLVITRDQSEALAKRLAGHDNVMVDFAMRYGNPSTQSVLERMQAAGCTKFLLVPLYPQNSATTTATANDKAFDVFKTMRRQPAVRTMPAYFEDPKYIETLAHSIRDGVAALDFVPDVVITSYHGMPVTYLERGDVYHCQCYKTTRLVREYLGWDKSKLMVTFQSRFGPTKWLEPYTDKTLEALPGKGVKKVAILAPAFSADCIETLEEINMQGRETFMEAGGEKFAYIPCLNASPGGMDMIEDMVRRELQGWL</sequence>
<evidence type="ECO:0000256" key="6">
    <source>
        <dbReference type="ARBA" id="ARBA00023239"/>
    </source>
</evidence>
<dbReference type="GO" id="GO:0046872">
    <property type="term" value="F:metal ion binding"/>
    <property type="evidence" value="ECO:0007669"/>
    <property type="project" value="UniProtKB-KW"/>
</dbReference>
<keyword evidence="7 9" id="KW-0627">Porphyrin biosynthesis</keyword>
<keyword evidence="3 9" id="KW-0479">Metal-binding</keyword>
<keyword evidence="5 9" id="KW-0350">Heme biosynthesis</keyword>
<dbReference type="FunFam" id="3.40.50.1400:FF:000002">
    <property type="entry name" value="Ferrochelatase"/>
    <property type="match status" value="1"/>
</dbReference>
<protein>
    <recommendedName>
        <fullName evidence="9 10">Ferrochelatase</fullName>
        <ecNumber evidence="9 10">4.98.1.1</ecNumber>
    </recommendedName>
    <alternativeName>
        <fullName evidence="9">Heme synthase</fullName>
    </alternativeName>
    <alternativeName>
        <fullName evidence="9">Protoheme ferro-lyase</fullName>
    </alternativeName>
</protein>
<dbReference type="GO" id="GO:0005737">
    <property type="term" value="C:cytoplasm"/>
    <property type="evidence" value="ECO:0007669"/>
    <property type="project" value="UniProtKB-SubCell"/>
</dbReference>
<comment type="catalytic activity">
    <reaction evidence="8">
        <text>Fe-coproporphyrin III + 2 H(+) = coproporphyrin III + Fe(2+)</text>
        <dbReference type="Rhea" id="RHEA:49572"/>
        <dbReference type="ChEBI" id="CHEBI:15378"/>
        <dbReference type="ChEBI" id="CHEBI:29033"/>
        <dbReference type="ChEBI" id="CHEBI:68438"/>
        <dbReference type="ChEBI" id="CHEBI:131725"/>
        <dbReference type="EC" id="4.99.1.9"/>
    </reaction>
    <physiologicalReaction direction="right-to-left" evidence="8">
        <dbReference type="Rhea" id="RHEA:49574"/>
    </physiologicalReaction>
</comment>
<feature type="binding site" evidence="9">
    <location>
        <position position="225"/>
    </location>
    <ligand>
        <name>Fe(2+)</name>
        <dbReference type="ChEBI" id="CHEBI:29033"/>
    </ligand>
</feature>
<evidence type="ECO:0000313" key="11">
    <source>
        <dbReference type="EMBL" id="SFD08962.1"/>
    </source>
</evidence>
<dbReference type="CDD" id="cd03411">
    <property type="entry name" value="Ferrochelatase_N"/>
    <property type="match status" value="1"/>
</dbReference>
<evidence type="ECO:0000256" key="8">
    <source>
        <dbReference type="ARBA" id="ARBA00024536"/>
    </source>
</evidence>
<dbReference type="PANTHER" id="PTHR11108:SF1">
    <property type="entry name" value="FERROCHELATASE, MITOCHONDRIAL"/>
    <property type="match status" value="1"/>
</dbReference>
<evidence type="ECO:0000256" key="9">
    <source>
        <dbReference type="HAMAP-Rule" id="MF_00323"/>
    </source>
</evidence>
<comment type="function">
    <text evidence="9 10">Catalyzes the ferrous insertion into protoporphyrin IX.</text>
</comment>